<dbReference type="Proteomes" id="UP000789508">
    <property type="component" value="Unassembled WGS sequence"/>
</dbReference>
<proteinExistence type="predicted"/>
<evidence type="ECO:0000313" key="2">
    <source>
        <dbReference type="Proteomes" id="UP000789508"/>
    </source>
</evidence>
<name>A0A9N9NT98_9GLOM</name>
<comment type="caution">
    <text evidence="1">The sequence shown here is derived from an EMBL/GenBank/DDBJ whole genome shotgun (WGS) entry which is preliminary data.</text>
</comment>
<reference evidence="1" key="1">
    <citation type="submission" date="2021-06" db="EMBL/GenBank/DDBJ databases">
        <authorList>
            <person name="Kallberg Y."/>
            <person name="Tangrot J."/>
            <person name="Rosling A."/>
        </authorList>
    </citation>
    <scope>NUCLEOTIDE SEQUENCE</scope>
    <source>
        <strain evidence="1">FL130A</strain>
    </source>
</reference>
<accession>A0A9N9NT98</accession>
<keyword evidence="2" id="KW-1185">Reference proteome</keyword>
<gene>
    <name evidence="1" type="ORF">ALEPTO_LOCUS13706</name>
</gene>
<protein>
    <submittedName>
        <fullName evidence="1">4958_t:CDS:1</fullName>
    </submittedName>
</protein>
<evidence type="ECO:0000313" key="1">
    <source>
        <dbReference type="EMBL" id="CAG8761926.1"/>
    </source>
</evidence>
<dbReference type="AlphaFoldDB" id="A0A9N9NT98"/>
<feature type="non-terminal residue" evidence="1">
    <location>
        <position position="46"/>
    </location>
</feature>
<sequence>QQDFEKSAISNSEYAFDSSNLIEDAKFIYNGTSLTIKKNWRFRFTN</sequence>
<feature type="non-terminal residue" evidence="1">
    <location>
        <position position="1"/>
    </location>
</feature>
<dbReference type="EMBL" id="CAJVPS010046851">
    <property type="protein sequence ID" value="CAG8761926.1"/>
    <property type="molecule type" value="Genomic_DNA"/>
</dbReference>
<organism evidence="1 2">
    <name type="scientific">Ambispora leptoticha</name>
    <dbReference type="NCBI Taxonomy" id="144679"/>
    <lineage>
        <taxon>Eukaryota</taxon>
        <taxon>Fungi</taxon>
        <taxon>Fungi incertae sedis</taxon>
        <taxon>Mucoromycota</taxon>
        <taxon>Glomeromycotina</taxon>
        <taxon>Glomeromycetes</taxon>
        <taxon>Archaeosporales</taxon>
        <taxon>Ambisporaceae</taxon>
        <taxon>Ambispora</taxon>
    </lineage>
</organism>